<accession>A0A2Z7B1D3</accession>
<dbReference type="Proteomes" id="UP000250235">
    <property type="component" value="Unassembled WGS sequence"/>
</dbReference>
<protein>
    <submittedName>
        <fullName evidence="1">Uncharacterized protein</fullName>
    </submittedName>
</protein>
<name>A0A2Z7B1D3_9LAMI</name>
<reference evidence="1 2" key="1">
    <citation type="journal article" date="2015" name="Proc. Natl. Acad. Sci. U.S.A.">
        <title>The resurrection genome of Boea hygrometrica: A blueprint for survival of dehydration.</title>
        <authorList>
            <person name="Xiao L."/>
            <person name="Yang G."/>
            <person name="Zhang L."/>
            <person name="Yang X."/>
            <person name="Zhao S."/>
            <person name="Ji Z."/>
            <person name="Zhou Q."/>
            <person name="Hu M."/>
            <person name="Wang Y."/>
            <person name="Chen M."/>
            <person name="Xu Y."/>
            <person name="Jin H."/>
            <person name="Xiao X."/>
            <person name="Hu G."/>
            <person name="Bao F."/>
            <person name="Hu Y."/>
            <person name="Wan P."/>
            <person name="Li L."/>
            <person name="Deng X."/>
            <person name="Kuang T."/>
            <person name="Xiang C."/>
            <person name="Zhu J.K."/>
            <person name="Oliver M.J."/>
            <person name="He Y."/>
        </authorList>
    </citation>
    <scope>NUCLEOTIDE SEQUENCE [LARGE SCALE GENOMIC DNA]</scope>
    <source>
        <strain evidence="2">cv. XS01</strain>
    </source>
</reference>
<dbReference type="AlphaFoldDB" id="A0A2Z7B1D3"/>
<sequence length="226" mass="24843">MLSVVAGEIFVRVLHQSLSNRVSSWYFSSCVLVSSNNVDVDFRRLIQSLRVSMFCNAGQQRALRDPEAMMFCEQEPAVGFVSVFLSGHRNYVVYEGASSYTLFGSCSWLKLDHEVAIFDSVFVCAGSYQISRDTVSGICCAEAVRYGFEHVIAWNWRGILCEIAGCVNGRDVRASGNTALSPPCWDLLALMHRVVNYHSTSVGNDRYPRFTAGHGFNPAGGSPGGS</sequence>
<proteinExistence type="predicted"/>
<evidence type="ECO:0000313" key="1">
    <source>
        <dbReference type="EMBL" id="KZV27060.1"/>
    </source>
</evidence>
<evidence type="ECO:0000313" key="2">
    <source>
        <dbReference type="Proteomes" id="UP000250235"/>
    </source>
</evidence>
<keyword evidence="2" id="KW-1185">Reference proteome</keyword>
<dbReference type="EMBL" id="KV010692">
    <property type="protein sequence ID" value="KZV27060.1"/>
    <property type="molecule type" value="Genomic_DNA"/>
</dbReference>
<gene>
    <name evidence="1" type="ORF">F511_23956</name>
</gene>
<organism evidence="1 2">
    <name type="scientific">Dorcoceras hygrometricum</name>
    <dbReference type="NCBI Taxonomy" id="472368"/>
    <lineage>
        <taxon>Eukaryota</taxon>
        <taxon>Viridiplantae</taxon>
        <taxon>Streptophyta</taxon>
        <taxon>Embryophyta</taxon>
        <taxon>Tracheophyta</taxon>
        <taxon>Spermatophyta</taxon>
        <taxon>Magnoliopsida</taxon>
        <taxon>eudicotyledons</taxon>
        <taxon>Gunneridae</taxon>
        <taxon>Pentapetalae</taxon>
        <taxon>asterids</taxon>
        <taxon>lamiids</taxon>
        <taxon>Lamiales</taxon>
        <taxon>Gesneriaceae</taxon>
        <taxon>Didymocarpoideae</taxon>
        <taxon>Trichosporeae</taxon>
        <taxon>Loxocarpinae</taxon>
        <taxon>Dorcoceras</taxon>
    </lineage>
</organism>